<proteinExistence type="predicted"/>
<protein>
    <submittedName>
        <fullName evidence="3">SPW repeat protein</fullName>
    </submittedName>
</protein>
<dbReference type="InterPro" id="IPR005530">
    <property type="entry name" value="SPW"/>
</dbReference>
<name>A0ABY7B3N9_9PSEU</name>
<feature type="transmembrane region" description="Helical" evidence="1">
    <location>
        <begin position="75"/>
        <end position="93"/>
    </location>
</feature>
<evidence type="ECO:0000256" key="1">
    <source>
        <dbReference type="SAM" id="Phobius"/>
    </source>
</evidence>
<feature type="transmembrane region" description="Helical" evidence="1">
    <location>
        <begin position="21"/>
        <end position="39"/>
    </location>
</feature>
<accession>A0ABY7B3N9</accession>
<feature type="domain" description="SPW repeat-containing integral membrane" evidence="2">
    <location>
        <begin position="19"/>
        <end position="111"/>
    </location>
</feature>
<organism evidence="3 4">
    <name type="scientific">Amycolatopsis cynarae</name>
    <dbReference type="NCBI Taxonomy" id="2995223"/>
    <lineage>
        <taxon>Bacteria</taxon>
        <taxon>Bacillati</taxon>
        <taxon>Actinomycetota</taxon>
        <taxon>Actinomycetes</taxon>
        <taxon>Pseudonocardiales</taxon>
        <taxon>Pseudonocardiaceae</taxon>
        <taxon>Amycolatopsis</taxon>
    </lineage>
</organism>
<reference evidence="3" key="1">
    <citation type="submission" date="2022-11" db="EMBL/GenBank/DDBJ databases">
        <authorList>
            <person name="Mo P."/>
        </authorList>
    </citation>
    <scope>NUCLEOTIDE SEQUENCE</scope>
    <source>
        <strain evidence="3">HUAS 11-8</strain>
    </source>
</reference>
<dbReference type="RefSeq" id="WP_268757055.1">
    <property type="nucleotide sequence ID" value="NZ_CP113836.1"/>
</dbReference>
<dbReference type="Proteomes" id="UP001163203">
    <property type="component" value="Chromosome"/>
</dbReference>
<evidence type="ECO:0000259" key="2">
    <source>
        <dbReference type="Pfam" id="PF03779"/>
    </source>
</evidence>
<sequence length="126" mass="13585">MTRTSTASTIPLRPWARPHDWVEITLGLLAALSFLWVTTTPRAQWTMIVFGTLIALDGLLSAVMPRFAYSEGVQVVLGTLLFASPWVMTYTGLAGASWWSWVLGGLTILVASLAVPIANAAAEAPR</sequence>
<feature type="transmembrane region" description="Helical" evidence="1">
    <location>
        <begin position="45"/>
        <end position="63"/>
    </location>
</feature>
<feature type="transmembrane region" description="Helical" evidence="1">
    <location>
        <begin position="99"/>
        <end position="122"/>
    </location>
</feature>
<evidence type="ECO:0000313" key="3">
    <source>
        <dbReference type="EMBL" id="WAL66930.1"/>
    </source>
</evidence>
<keyword evidence="1" id="KW-0472">Membrane</keyword>
<keyword evidence="1" id="KW-1133">Transmembrane helix</keyword>
<dbReference type="Pfam" id="PF03779">
    <property type="entry name" value="SPW"/>
    <property type="match status" value="1"/>
</dbReference>
<keyword evidence="4" id="KW-1185">Reference proteome</keyword>
<keyword evidence="1" id="KW-0812">Transmembrane</keyword>
<dbReference type="EMBL" id="CP113836">
    <property type="protein sequence ID" value="WAL66930.1"/>
    <property type="molecule type" value="Genomic_DNA"/>
</dbReference>
<evidence type="ECO:0000313" key="4">
    <source>
        <dbReference type="Proteomes" id="UP001163203"/>
    </source>
</evidence>
<gene>
    <name evidence="3" type="ORF">ORV05_03780</name>
</gene>